<sequence>MQVKVAAALAFAVSASALQVQYPAQGSELDLTKQNTIKWASVSTDPSSFDIYLVNNAVYPPVNQLIAKNVETSKGSYTLDGLKNVPADKGYQINLQSDSPQNTGILAQSGQFSVVSAGSSTTSASFTATTATDVTSTSTSTGSSTTLTTTTSASSSSSASASSSGASSSSASSTASSSAHASGANASSTSTPNAAGTLSVSTGASSLLLGLFALFM</sequence>
<feature type="region of interest" description="Disordered" evidence="2">
    <location>
        <begin position="128"/>
        <end position="194"/>
    </location>
</feature>
<dbReference type="Pfam" id="PF10342">
    <property type="entry name" value="Kre9_KNH"/>
    <property type="match status" value="1"/>
</dbReference>
<feature type="signal peptide" evidence="3">
    <location>
        <begin position="1"/>
        <end position="17"/>
    </location>
</feature>
<keyword evidence="1 3" id="KW-0732">Signal</keyword>
<feature type="domain" description="Yeast cell wall synthesis Kre9/Knh1-like N-terminal" evidence="4">
    <location>
        <begin position="23"/>
        <end position="114"/>
    </location>
</feature>
<evidence type="ECO:0000256" key="1">
    <source>
        <dbReference type="ARBA" id="ARBA00022729"/>
    </source>
</evidence>
<reference evidence="5 6" key="1">
    <citation type="submission" date="2015-04" db="EMBL/GenBank/DDBJ databases">
        <authorList>
            <person name="Heijne W.H."/>
            <person name="Fedorova N.D."/>
            <person name="Nierman W.C."/>
            <person name="Vollebregt A.W."/>
            <person name="Zhao Z."/>
            <person name="Wu L."/>
            <person name="Kumar M."/>
            <person name="Stam H."/>
            <person name="van den Berg M.A."/>
            <person name="Pel H.J."/>
        </authorList>
    </citation>
    <scope>NUCLEOTIDE SEQUENCE [LARGE SCALE GENOMIC DNA]</scope>
    <source>
        <strain evidence="5 6">CBS 393.64</strain>
    </source>
</reference>
<dbReference type="AlphaFoldDB" id="A0A0F4Z6S8"/>
<protein>
    <submittedName>
        <fullName evidence="5">Extracellular conserved serine-rich protein</fullName>
    </submittedName>
</protein>
<proteinExistence type="predicted"/>
<gene>
    <name evidence="5" type="ORF">T310_0182</name>
</gene>
<dbReference type="STRING" id="1408163.A0A0F4Z6S8"/>
<dbReference type="PANTHER" id="PTHR35185">
    <property type="entry name" value="SERINE/THREONINE-RICH PROTEIN ADG2-RELATED"/>
    <property type="match status" value="1"/>
</dbReference>
<name>A0A0F4Z6S8_RASE3</name>
<dbReference type="PANTHER" id="PTHR35185:SF1">
    <property type="entry name" value="UPF0619 GPI-ANCHORED MEMBRANE PROTEIN C1322.10"/>
    <property type="match status" value="1"/>
</dbReference>
<dbReference type="InterPro" id="IPR018466">
    <property type="entry name" value="Kre9/Knh1-like_N"/>
</dbReference>
<dbReference type="OrthoDB" id="5316007at2759"/>
<evidence type="ECO:0000256" key="3">
    <source>
        <dbReference type="SAM" id="SignalP"/>
    </source>
</evidence>
<organism evidence="5 6">
    <name type="scientific">Rasamsonia emersonii (strain ATCC 16479 / CBS 393.64 / IMI 116815)</name>
    <dbReference type="NCBI Taxonomy" id="1408163"/>
    <lineage>
        <taxon>Eukaryota</taxon>
        <taxon>Fungi</taxon>
        <taxon>Dikarya</taxon>
        <taxon>Ascomycota</taxon>
        <taxon>Pezizomycotina</taxon>
        <taxon>Eurotiomycetes</taxon>
        <taxon>Eurotiomycetidae</taxon>
        <taxon>Eurotiales</taxon>
        <taxon>Trichocomaceae</taxon>
        <taxon>Rasamsonia</taxon>
    </lineage>
</organism>
<dbReference type="Proteomes" id="UP000053958">
    <property type="component" value="Unassembled WGS sequence"/>
</dbReference>
<dbReference type="InterPro" id="IPR052479">
    <property type="entry name" value="GPI-anchor_Adhesion_Reg"/>
</dbReference>
<keyword evidence="6" id="KW-1185">Reference proteome</keyword>
<evidence type="ECO:0000313" key="5">
    <source>
        <dbReference type="EMBL" id="KKA25796.1"/>
    </source>
</evidence>
<evidence type="ECO:0000313" key="6">
    <source>
        <dbReference type="Proteomes" id="UP000053958"/>
    </source>
</evidence>
<evidence type="ECO:0000259" key="4">
    <source>
        <dbReference type="Pfam" id="PF10342"/>
    </source>
</evidence>
<accession>A0A0F4Z6S8</accession>
<evidence type="ECO:0000256" key="2">
    <source>
        <dbReference type="SAM" id="MobiDB-lite"/>
    </source>
</evidence>
<dbReference type="RefSeq" id="XP_013332408.1">
    <property type="nucleotide sequence ID" value="XM_013476954.1"/>
</dbReference>
<dbReference type="GeneID" id="25312237"/>
<feature type="chain" id="PRO_5002482284" evidence="3">
    <location>
        <begin position="18"/>
        <end position="216"/>
    </location>
</feature>
<comment type="caution">
    <text evidence="5">The sequence shown here is derived from an EMBL/GenBank/DDBJ whole genome shotgun (WGS) entry which is preliminary data.</text>
</comment>
<dbReference type="EMBL" id="LASV01000012">
    <property type="protein sequence ID" value="KKA25796.1"/>
    <property type="molecule type" value="Genomic_DNA"/>
</dbReference>